<dbReference type="EMBL" id="KN834143">
    <property type="protein sequence ID" value="KIK11888.1"/>
    <property type="molecule type" value="Genomic_DNA"/>
</dbReference>
<evidence type="ECO:0000313" key="2">
    <source>
        <dbReference type="Proteomes" id="UP000054018"/>
    </source>
</evidence>
<reference evidence="1 2" key="1">
    <citation type="submission" date="2014-04" db="EMBL/GenBank/DDBJ databases">
        <authorList>
            <consortium name="DOE Joint Genome Institute"/>
            <person name="Kuo A."/>
            <person name="Kohler A."/>
            <person name="Costa M.D."/>
            <person name="Nagy L.G."/>
            <person name="Floudas D."/>
            <person name="Copeland A."/>
            <person name="Barry K.W."/>
            <person name="Cichocki N."/>
            <person name="Veneault-Fourrey C."/>
            <person name="LaButti K."/>
            <person name="Lindquist E.A."/>
            <person name="Lipzen A."/>
            <person name="Lundell T."/>
            <person name="Morin E."/>
            <person name="Murat C."/>
            <person name="Sun H."/>
            <person name="Tunlid A."/>
            <person name="Henrissat B."/>
            <person name="Grigoriev I.V."/>
            <person name="Hibbett D.S."/>
            <person name="Martin F."/>
            <person name="Nordberg H.P."/>
            <person name="Cantor M.N."/>
            <person name="Hua S.X."/>
        </authorList>
    </citation>
    <scope>NUCLEOTIDE SEQUENCE [LARGE SCALE GENOMIC DNA]</scope>
    <source>
        <strain evidence="1 2">441</strain>
    </source>
</reference>
<keyword evidence="2" id="KW-1185">Reference proteome</keyword>
<dbReference type="HOGENOM" id="CLU_1587169_0_0_1"/>
<reference evidence="2" key="2">
    <citation type="submission" date="2015-01" db="EMBL/GenBank/DDBJ databases">
        <title>Evolutionary Origins and Diversification of the Mycorrhizal Mutualists.</title>
        <authorList>
            <consortium name="DOE Joint Genome Institute"/>
            <consortium name="Mycorrhizal Genomics Consortium"/>
            <person name="Kohler A."/>
            <person name="Kuo A."/>
            <person name="Nagy L.G."/>
            <person name="Floudas D."/>
            <person name="Copeland A."/>
            <person name="Barry K.W."/>
            <person name="Cichocki N."/>
            <person name="Veneault-Fourrey C."/>
            <person name="LaButti K."/>
            <person name="Lindquist E.A."/>
            <person name="Lipzen A."/>
            <person name="Lundell T."/>
            <person name="Morin E."/>
            <person name="Murat C."/>
            <person name="Riley R."/>
            <person name="Ohm R."/>
            <person name="Sun H."/>
            <person name="Tunlid A."/>
            <person name="Henrissat B."/>
            <person name="Grigoriev I.V."/>
            <person name="Hibbett D.S."/>
            <person name="Martin F."/>
        </authorList>
    </citation>
    <scope>NUCLEOTIDE SEQUENCE [LARGE SCALE GENOMIC DNA]</scope>
    <source>
        <strain evidence="2">441</strain>
    </source>
</reference>
<protein>
    <submittedName>
        <fullName evidence="1">Uncharacterized protein</fullName>
    </submittedName>
</protein>
<name>A0A0C9YVG7_9AGAM</name>
<proteinExistence type="predicted"/>
<dbReference type="AlphaFoldDB" id="A0A0C9YVG7"/>
<accession>A0A0C9YVG7</accession>
<dbReference type="OrthoDB" id="2681316at2759"/>
<gene>
    <name evidence="1" type="ORF">PISMIDRAFT_469195</name>
</gene>
<evidence type="ECO:0000313" key="1">
    <source>
        <dbReference type="EMBL" id="KIK11888.1"/>
    </source>
</evidence>
<dbReference type="Proteomes" id="UP000054018">
    <property type="component" value="Unassembled WGS sequence"/>
</dbReference>
<organism evidence="1 2">
    <name type="scientific">Pisolithus microcarpus 441</name>
    <dbReference type="NCBI Taxonomy" id="765257"/>
    <lineage>
        <taxon>Eukaryota</taxon>
        <taxon>Fungi</taxon>
        <taxon>Dikarya</taxon>
        <taxon>Basidiomycota</taxon>
        <taxon>Agaricomycotina</taxon>
        <taxon>Agaricomycetes</taxon>
        <taxon>Agaricomycetidae</taxon>
        <taxon>Boletales</taxon>
        <taxon>Sclerodermatineae</taxon>
        <taxon>Pisolithaceae</taxon>
        <taxon>Pisolithus</taxon>
    </lineage>
</organism>
<sequence length="168" mass="19131">MLRVLLKHGRSGASVQRRYIESGKFDFCIDDGKRVVQLSDDSNKQWNIDAGTKVVMRVVFEQMSEFSATYTCHLCGTSNNLVSFGELKECLIDGSADCYACKGRFQISVQLRPSWWNVTEEGQATQGNDQIDMETRHCIHNFHVMQIRVCAHLLRHTVHGMKLMPTGF</sequence>